<dbReference type="PANTHER" id="PTHR43553:SF24">
    <property type="entry name" value="ENERGY-COUPLING FACTOR TRANSPORTER ATP-BINDING PROTEIN ECFA1"/>
    <property type="match status" value="1"/>
</dbReference>
<reference evidence="12 13" key="1">
    <citation type="submission" date="2024-12" db="EMBL/GenBank/DDBJ databases">
        <title>The coexistence of Mycolicibacterium septicum and Mycolicibacterium nivoides in clinical samples.</title>
        <authorList>
            <person name="Wang C."/>
            <person name="Feng Y."/>
            <person name="Zong Z."/>
        </authorList>
    </citation>
    <scope>NUCLEOTIDE SEQUENCE [LARGE SCALE GENOMIC DNA]</scope>
    <source>
        <strain evidence="12 13">120309</strain>
    </source>
</reference>
<comment type="function">
    <text evidence="10">Part of an ABC transporter complex. Responsible for energy coupling to the transport system.</text>
</comment>
<sequence length="289" mass="31148">MSYRELTASELRYAYPDGREVLRDANLLVPGRSRVALLGANGSGKTTLLRCLSGAITPHSGTVAIDGRALRHTRRGLREHRIEVQLVFQDPDDQLFSVDVAHDIAYGPTNLGLGSVEVRDRVDEAMELLGITALRDRPTHQLSFGERKRAAIAGAVAMRPCILLLDEPTAGVDPAGVDEIFAALERLEGNATTVVLSTHDTALALDWATSVAVMEGGRTRQGRPVELLGDADLVARARLRMPWLLSLARDMADDGTITRGSSPASAAELRKEVVRLFGRSGLGVRLTGV</sequence>
<dbReference type="SUPFAM" id="SSF52540">
    <property type="entry name" value="P-loop containing nucleoside triphosphate hydrolases"/>
    <property type="match status" value="1"/>
</dbReference>
<evidence type="ECO:0000256" key="7">
    <source>
        <dbReference type="ARBA" id="ARBA00022967"/>
    </source>
</evidence>
<evidence type="ECO:0000313" key="13">
    <source>
        <dbReference type="Proteomes" id="UP001635816"/>
    </source>
</evidence>
<dbReference type="SMART" id="SM00382">
    <property type="entry name" value="AAA"/>
    <property type="match status" value="1"/>
</dbReference>
<dbReference type="PANTHER" id="PTHR43553">
    <property type="entry name" value="HEAVY METAL TRANSPORTER"/>
    <property type="match status" value="1"/>
</dbReference>
<gene>
    <name evidence="12" type="ORF">ACK4CT_34710</name>
</gene>
<evidence type="ECO:0000256" key="5">
    <source>
        <dbReference type="ARBA" id="ARBA00022741"/>
    </source>
</evidence>
<dbReference type="EMBL" id="JBKBDD010000022">
    <property type="protein sequence ID" value="MFN6548328.1"/>
    <property type="molecule type" value="Genomic_DNA"/>
</dbReference>
<evidence type="ECO:0000313" key="12">
    <source>
        <dbReference type="EMBL" id="MFN6548328.1"/>
    </source>
</evidence>
<evidence type="ECO:0000256" key="1">
    <source>
        <dbReference type="ARBA" id="ARBA00004202"/>
    </source>
</evidence>
<dbReference type="Proteomes" id="UP001635816">
    <property type="component" value="Unassembled WGS sequence"/>
</dbReference>
<dbReference type="Gene3D" id="3.40.50.300">
    <property type="entry name" value="P-loop containing nucleotide triphosphate hydrolases"/>
    <property type="match status" value="1"/>
</dbReference>
<name>A0ABW9LK08_9MYCO</name>
<keyword evidence="8 10" id="KW-0472">Membrane</keyword>
<dbReference type="CDD" id="cd03225">
    <property type="entry name" value="ABC_cobalt_CbiO_domain1"/>
    <property type="match status" value="1"/>
</dbReference>
<evidence type="ECO:0000256" key="4">
    <source>
        <dbReference type="ARBA" id="ARBA00022475"/>
    </source>
</evidence>
<evidence type="ECO:0000256" key="9">
    <source>
        <dbReference type="ARBA" id="ARBA00025157"/>
    </source>
</evidence>
<protein>
    <recommendedName>
        <fullName evidence="10">ABC transporter ATP-binding protein</fullName>
    </recommendedName>
</protein>
<evidence type="ECO:0000256" key="8">
    <source>
        <dbReference type="ARBA" id="ARBA00023136"/>
    </source>
</evidence>
<evidence type="ECO:0000256" key="3">
    <source>
        <dbReference type="ARBA" id="ARBA00022448"/>
    </source>
</evidence>
<evidence type="ECO:0000256" key="10">
    <source>
        <dbReference type="RuleBase" id="RU364103"/>
    </source>
</evidence>
<dbReference type="GO" id="GO:0005524">
    <property type="term" value="F:ATP binding"/>
    <property type="evidence" value="ECO:0007669"/>
    <property type="project" value="UniProtKB-KW"/>
</dbReference>
<comment type="similarity">
    <text evidence="2 10">Belongs to the ABC transporter superfamily.</text>
</comment>
<dbReference type="InterPro" id="IPR050095">
    <property type="entry name" value="ECF_ABC_transporter_ATP-bd"/>
</dbReference>
<keyword evidence="13" id="KW-1185">Reference proteome</keyword>
<dbReference type="InterPro" id="IPR003439">
    <property type="entry name" value="ABC_transporter-like_ATP-bd"/>
</dbReference>
<proteinExistence type="inferred from homology"/>
<keyword evidence="3 10" id="KW-0813">Transport</keyword>
<dbReference type="InterPro" id="IPR027417">
    <property type="entry name" value="P-loop_NTPase"/>
</dbReference>
<comment type="function">
    <text evidence="9">Probably part of an ABC transporter complex. Responsible for energy coupling to the transport system.</text>
</comment>
<organism evidence="12 13">
    <name type="scientific">Mycolicibacterium nivoides</name>
    <dbReference type="NCBI Taxonomy" id="2487344"/>
    <lineage>
        <taxon>Bacteria</taxon>
        <taxon>Bacillati</taxon>
        <taxon>Actinomycetota</taxon>
        <taxon>Actinomycetes</taxon>
        <taxon>Mycobacteriales</taxon>
        <taxon>Mycobacteriaceae</taxon>
        <taxon>Mycolicibacterium</taxon>
    </lineage>
</organism>
<evidence type="ECO:0000256" key="2">
    <source>
        <dbReference type="ARBA" id="ARBA00005417"/>
    </source>
</evidence>
<evidence type="ECO:0000259" key="11">
    <source>
        <dbReference type="PROSITE" id="PS50893"/>
    </source>
</evidence>
<dbReference type="InterPro" id="IPR003593">
    <property type="entry name" value="AAA+_ATPase"/>
</dbReference>
<dbReference type="Pfam" id="PF00005">
    <property type="entry name" value="ABC_tran"/>
    <property type="match status" value="1"/>
</dbReference>
<dbReference type="NCBIfam" id="TIGR01166">
    <property type="entry name" value="cbiO"/>
    <property type="match status" value="1"/>
</dbReference>
<keyword evidence="5 10" id="KW-0547">Nucleotide-binding</keyword>
<keyword evidence="7" id="KW-1278">Translocase</keyword>
<dbReference type="InterPro" id="IPR005876">
    <property type="entry name" value="Co_trans_ATP-bd"/>
</dbReference>
<dbReference type="RefSeq" id="WP_409545837.1">
    <property type="nucleotide sequence ID" value="NZ_JBKBDD010000022.1"/>
</dbReference>
<dbReference type="PROSITE" id="PS00211">
    <property type="entry name" value="ABC_TRANSPORTER_1"/>
    <property type="match status" value="1"/>
</dbReference>
<keyword evidence="4 10" id="KW-1003">Cell membrane</keyword>
<comment type="subcellular location">
    <subcellularLocation>
        <location evidence="1 10">Cell membrane</location>
        <topology evidence="1 10">Peripheral membrane protein</topology>
    </subcellularLocation>
</comment>
<comment type="caution">
    <text evidence="12">The sequence shown here is derived from an EMBL/GenBank/DDBJ whole genome shotgun (WGS) entry which is preliminary data.</text>
</comment>
<feature type="domain" description="ABC transporter" evidence="11">
    <location>
        <begin position="6"/>
        <end position="241"/>
    </location>
</feature>
<evidence type="ECO:0000256" key="6">
    <source>
        <dbReference type="ARBA" id="ARBA00022840"/>
    </source>
</evidence>
<dbReference type="InterPro" id="IPR015856">
    <property type="entry name" value="ABC_transpr_CbiO/EcfA_su"/>
</dbReference>
<dbReference type="PROSITE" id="PS50893">
    <property type="entry name" value="ABC_TRANSPORTER_2"/>
    <property type="match status" value="1"/>
</dbReference>
<keyword evidence="6 10" id="KW-0067">ATP-binding</keyword>
<accession>A0ABW9LK08</accession>
<dbReference type="InterPro" id="IPR017871">
    <property type="entry name" value="ABC_transporter-like_CS"/>
</dbReference>